<evidence type="ECO:0000313" key="3">
    <source>
        <dbReference type="Proteomes" id="UP000564644"/>
    </source>
</evidence>
<reference evidence="2 3" key="1">
    <citation type="submission" date="2020-08" db="EMBL/GenBank/DDBJ databases">
        <title>Cohnella phylogeny.</title>
        <authorList>
            <person name="Dunlap C."/>
        </authorList>
    </citation>
    <scope>NUCLEOTIDE SEQUENCE [LARGE SCALE GENOMIC DNA]</scope>
    <source>
        <strain evidence="2 3">CBP 2801</strain>
    </source>
</reference>
<dbReference type="RefSeq" id="WP_185130032.1">
    <property type="nucleotide sequence ID" value="NZ_JACJVO010000019.1"/>
</dbReference>
<gene>
    <name evidence="2" type="ORF">H7C18_15700</name>
</gene>
<evidence type="ECO:0008006" key="4">
    <source>
        <dbReference type="Google" id="ProtNLM"/>
    </source>
</evidence>
<feature type="chain" id="PRO_5030642569" description="AlgX/AlgJ SGNH hydrolase-like domain-containing protein" evidence="1">
    <location>
        <begin position="25"/>
        <end position="379"/>
    </location>
</feature>
<protein>
    <recommendedName>
        <fullName evidence="4">AlgX/AlgJ SGNH hydrolase-like domain-containing protein</fullName>
    </recommendedName>
</protein>
<name>A0A7X0SLT0_9BACL</name>
<dbReference type="Pfam" id="PF14286">
    <property type="entry name" value="DHHW"/>
    <property type="match status" value="1"/>
</dbReference>
<keyword evidence="3" id="KW-1185">Reference proteome</keyword>
<dbReference type="AlphaFoldDB" id="A0A7X0SLT0"/>
<dbReference type="EMBL" id="JACJVO010000019">
    <property type="protein sequence ID" value="MBB6732365.1"/>
    <property type="molecule type" value="Genomic_DNA"/>
</dbReference>
<evidence type="ECO:0000256" key="1">
    <source>
        <dbReference type="SAM" id="SignalP"/>
    </source>
</evidence>
<dbReference type="InterPro" id="IPR025945">
    <property type="entry name" value="DHHW"/>
</dbReference>
<accession>A0A7X0SLT0</accession>
<organism evidence="2 3">
    <name type="scientific">Cohnella zeiphila</name>
    <dbReference type="NCBI Taxonomy" id="2761120"/>
    <lineage>
        <taxon>Bacteria</taxon>
        <taxon>Bacillati</taxon>
        <taxon>Bacillota</taxon>
        <taxon>Bacilli</taxon>
        <taxon>Bacillales</taxon>
        <taxon>Paenibacillaceae</taxon>
        <taxon>Cohnella</taxon>
    </lineage>
</organism>
<feature type="signal peptide" evidence="1">
    <location>
        <begin position="1"/>
        <end position="24"/>
    </location>
</feature>
<dbReference type="Proteomes" id="UP000564644">
    <property type="component" value="Unassembled WGS sequence"/>
</dbReference>
<proteinExistence type="predicted"/>
<keyword evidence="1" id="KW-0732">Signal</keyword>
<comment type="caution">
    <text evidence="2">The sequence shown here is derived from an EMBL/GenBank/DDBJ whole genome shotgun (WGS) entry which is preliminary data.</text>
</comment>
<sequence length="379" mass="42914">MSDYDSKRRSLTGLLLLLMVGAMAAANFLTPDRSFSESENRVLEQQPRFSPHSLLSGSFASDYETYSSDQFAFRDAWVGAKTDADRALGKKDSNGVYLGKDGYLIEQYTSPSEADLADRIRAIQAFDQATPGLRKYVLLAPTAAALLADKLPAYAPVGDERADLDRVRRLLPDNIRFVDVVSALNAEREQPLFYKTDHHWTTEGAYYAFRELCRQMGIVPLDEDSFDIRQVTDRFYGSLYSKSGFRHLQPDRIDLYLPKKSGKIKVSYVDEGRITDSLYEPENLGKKDKYAVFLNGNHALIRIETDGPADKRLLVVKDSYANSLIPFLTGHFGEIDVVDLRYDDESLLKLVQERQIQDVLILYNVNTFFEDPSILNIAE</sequence>
<evidence type="ECO:0000313" key="2">
    <source>
        <dbReference type="EMBL" id="MBB6732365.1"/>
    </source>
</evidence>